<dbReference type="STRING" id="1385511.GCA_000425225_00483"/>
<dbReference type="Proteomes" id="UP000030403">
    <property type="component" value="Unassembled WGS sequence"/>
</dbReference>
<evidence type="ECO:0000313" key="2">
    <source>
        <dbReference type="EMBL" id="KGX89484.1"/>
    </source>
</evidence>
<reference evidence="2 3" key="1">
    <citation type="submission" date="2013-08" db="EMBL/GenBank/DDBJ databases">
        <authorList>
            <person name="Huang J."/>
            <person name="Wang G."/>
        </authorList>
    </citation>
    <scope>NUCLEOTIDE SEQUENCE [LARGE SCALE GENOMIC DNA]</scope>
    <source>
        <strain evidence="2 3">BH030004</strain>
    </source>
</reference>
<feature type="transmembrane region" description="Helical" evidence="1">
    <location>
        <begin position="54"/>
        <end position="73"/>
    </location>
</feature>
<evidence type="ECO:0000256" key="1">
    <source>
        <dbReference type="SAM" id="Phobius"/>
    </source>
</evidence>
<proteinExistence type="predicted"/>
<keyword evidence="1" id="KW-0472">Membrane</keyword>
<dbReference type="EMBL" id="AVPF01000015">
    <property type="protein sequence ID" value="KGX89484.1"/>
    <property type="molecule type" value="Genomic_DNA"/>
</dbReference>
<dbReference type="RefSeq" id="WP_027447957.1">
    <property type="nucleotide sequence ID" value="NZ_AVPF01000015.1"/>
</dbReference>
<sequence>MLKVLSIIGFFLFVFSKNIAIVVLKWRENIDNDDLKSDSEIQVKVSKFNLKLKGIGFLLVVIASSIGVVMWNFY</sequence>
<protein>
    <recommendedName>
        <fullName evidence="4">DUF3899 domain-containing protein</fullName>
    </recommendedName>
</protein>
<evidence type="ECO:0008006" key="4">
    <source>
        <dbReference type="Google" id="ProtNLM"/>
    </source>
</evidence>
<accession>A0A0A5GBT7</accession>
<comment type="caution">
    <text evidence="2">The sequence shown here is derived from an EMBL/GenBank/DDBJ whole genome shotgun (WGS) entry which is preliminary data.</text>
</comment>
<organism evidence="2 3">
    <name type="scientific">Pontibacillus marinus BH030004 = DSM 16465</name>
    <dbReference type="NCBI Taxonomy" id="1385511"/>
    <lineage>
        <taxon>Bacteria</taxon>
        <taxon>Bacillati</taxon>
        <taxon>Bacillota</taxon>
        <taxon>Bacilli</taxon>
        <taxon>Bacillales</taxon>
        <taxon>Bacillaceae</taxon>
        <taxon>Pontibacillus</taxon>
    </lineage>
</organism>
<evidence type="ECO:0000313" key="3">
    <source>
        <dbReference type="Proteomes" id="UP000030403"/>
    </source>
</evidence>
<dbReference type="AlphaFoldDB" id="A0A0A5GBT7"/>
<name>A0A0A5GBT7_9BACI</name>
<gene>
    <name evidence="2" type="ORF">N783_06120</name>
</gene>
<keyword evidence="1" id="KW-0812">Transmembrane</keyword>
<keyword evidence="3" id="KW-1185">Reference proteome</keyword>
<keyword evidence="1" id="KW-1133">Transmembrane helix</keyword>